<sequence>MTARRIPAPESRRTDDTATRDERGVAPELLSYLFDAPEVPAPITPASAPTATTGLAVRTAGQRVADALVETRLAGTGDADLRASLARTLCRLLPDLPPAGADAVTNLAIRALEQLARDHITRVREALATAIKDVACAPPSVVRTLARDVERTVAEPVLRCCAALTDEDLLDIVAAEPAGWALAAIARRHRVGAPLADAIAGSGDATATGILLDNSGAVIAEPTLERLAAMAEQHPEWRDKLARRPALPRRLAVRLADFVDVTVMETLRRTDFDDATVAEIAAATRRRIDWAEDRDSGDSPERRAVRLHRQGKLDDAAMGDALSWNETGFVQAALTLRARVAPEVVTRILTAQDAHAVTALVWRAGFSMRCAMQVQARAAGIAPRAMLNARDGRNYPLNPTEMTRRLQRYGVPG</sequence>
<comment type="caution">
    <text evidence="2">The sequence shown here is derived from an EMBL/GenBank/DDBJ whole genome shotgun (WGS) entry which is preliminary data.</text>
</comment>
<dbReference type="Pfam" id="PF10098">
    <property type="entry name" value="DUF2336"/>
    <property type="match status" value="1"/>
</dbReference>
<gene>
    <name evidence="2" type="ORF">EJ903_02535</name>
</gene>
<dbReference type="OrthoDB" id="7888976at2"/>
<evidence type="ECO:0000256" key="1">
    <source>
        <dbReference type="SAM" id="MobiDB-lite"/>
    </source>
</evidence>
<reference evidence="2 3" key="1">
    <citation type="submission" date="2018-12" db="EMBL/GenBank/DDBJ databases">
        <authorList>
            <person name="Yang Y."/>
        </authorList>
    </citation>
    <scope>NUCLEOTIDE SEQUENCE [LARGE SCALE GENOMIC DNA]</scope>
    <source>
        <strain evidence="2 3">L-25-5w-1</strain>
    </source>
</reference>
<dbReference type="AlphaFoldDB" id="A0A431VPD2"/>
<organism evidence="2 3">
    <name type="scientific">Azospirillum griseum</name>
    <dbReference type="NCBI Taxonomy" id="2496639"/>
    <lineage>
        <taxon>Bacteria</taxon>
        <taxon>Pseudomonadati</taxon>
        <taxon>Pseudomonadota</taxon>
        <taxon>Alphaproteobacteria</taxon>
        <taxon>Rhodospirillales</taxon>
        <taxon>Azospirillaceae</taxon>
        <taxon>Azospirillum</taxon>
    </lineage>
</organism>
<dbReference type="Proteomes" id="UP000277007">
    <property type="component" value="Unassembled WGS sequence"/>
</dbReference>
<evidence type="ECO:0000313" key="3">
    <source>
        <dbReference type="Proteomes" id="UP000277007"/>
    </source>
</evidence>
<proteinExistence type="predicted"/>
<feature type="region of interest" description="Disordered" evidence="1">
    <location>
        <begin position="1"/>
        <end position="22"/>
    </location>
</feature>
<feature type="compositionally biased region" description="Basic and acidic residues" evidence="1">
    <location>
        <begin position="10"/>
        <end position="22"/>
    </location>
</feature>
<dbReference type="SUPFAM" id="SSF48371">
    <property type="entry name" value="ARM repeat"/>
    <property type="match status" value="1"/>
</dbReference>
<name>A0A431VPD2_9PROT</name>
<dbReference type="RefSeq" id="WP_126611752.1">
    <property type="nucleotide sequence ID" value="NZ_JBHUCY010000008.1"/>
</dbReference>
<dbReference type="InterPro" id="IPR016024">
    <property type="entry name" value="ARM-type_fold"/>
</dbReference>
<evidence type="ECO:0000313" key="2">
    <source>
        <dbReference type="EMBL" id="RTR24646.1"/>
    </source>
</evidence>
<dbReference type="InterPro" id="IPR019285">
    <property type="entry name" value="DUF2336"/>
</dbReference>
<protein>
    <submittedName>
        <fullName evidence="2">DUF2336 domain-containing protein</fullName>
    </submittedName>
</protein>
<dbReference type="EMBL" id="RXMA01000001">
    <property type="protein sequence ID" value="RTR24646.1"/>
    <property type="molecule type" value="Genomic_DNA"/>
</dbReference>
<keyword evidence="3" id="KW-1185">Reference proteome</keyword>
<accession>A0A431VPD2</accession>